<evidence type="ECO:0000256" key="2">
    <source>
        <dbReference type="ARBA" id="ARBA00010663"/>
    </source>
</evidence>
<dbReference type="GO" id="GO:0001973">
    <property type="term" value="P:G protein-coupled adenosine receptor signaling pathway"/>
    <property type="evidence" value="ECO:0007669"/>
    <property type="project" value="TreeGrafter"/>
</dbReference>
<feature type="compositionally biased region" description="Polar residues" evidence="11">
    <location>
        <begin position="61"/>
        <end position="70"/>
    </location>
</feature>
<dbReference type="InterPro" id="IPR000276">
    <property type="entry name" value="GPCR_Rhodpsn"/>
</dbReference>
<keyword evidence="5 12" id="KW-1133">Transmembrane helix</keyword>
<dbReference type="OrthoDB" id="9445642at2759"/>
<keyword evidence="8 14" id="KW-0675">Receptor</keyword>
<feature type="compositionally biased region" description="Polar residues" evidence="11">
    <location>
        <begin position="78"/>
        <end position="88"/>
    </location>
</feature>
<evidence type="ECO:0000256" key="12">
    <source>
        <dbReference type="SAM" id="Phobius"/>
    </source>
</evidence>
<evidence type="ECO:0000256" key="9">
    <source>
        <dbReference type="ARBA" id="ARBA00023180"/>
    </source>
</evidence>
<evidence type="ECO:0000313" key="15">
    <source>
        <dbReference type="Proteomes" id="UP000324222"/>
    </source>
</evidence>
<keyword evidence="15" id="KW-1185">Reference proteome</keyword>
<feature type="region of interest" description="Disordered" evidence="11">
    <location>
        <begin position="413"/>
        <end position="450"/>
    </location>
</feature>
<reference evidence="14 15" key="1">
    <citation type="submission" date="2019-05" db="EMBL/GenBank/DDBJ databases">
        <title>Another draft genome of Portunus trituberculatus and its Hox gene families provides insights of decapod evolution.</title>
        <authorList>
            <person name="Jeong J.-H."/>
            <person name="Song I."/>
            <person name="Kim S."/>
            <person name="Choi T."/>
            <person name="Kim D."/>
            <person name="Ryu S."/>
            <person name="Kim W."/>
        </authorList>
    </citation>
    <scope>NUCLEOTIDE SEQUENCE [LARGE SCALE GENOMIC DNA]</scope>
    <source>
        <tissue evidence="14">Muscle</tissue>
    </source>
</reference>
<evidence type="ECO:0000256" key="8">
    <source>
        <dbReference type="ARBA" id="ARBA00023170"/>
    </source>
</evidence>
<dbReference type="GO" id="GO:0005886">
    <property type="term" value="C:plasma membrane"/>
    <property type="evidence" value="ECO:0007669"/>
    <property type="project" value="UniProtKB-SubCell"/>
</dbReference>
<evidence type="ECO:0000256" key="6">
    <source>
        <dbReference type="ARBA" id="ARBA00023040"/>
    </source>
</evidence>
<feature type="transmembrane region" description="Helical" evidence="12">
    <location>
        <begin position="97"/>
        <end position="116"/>
    </location>
</feature>
<keyword evidence="3" id="KW-1003">Cell membrane</keyword>
<keyword evidence="4 12" id="KW-0812">Transmembrane</keyword>
<accession>A0A5B7EL86</accession>
<evidence type="ECO:0000256" key="7">
    <source>
        <dbReference type="ARBA" id="ARBA00023136"/>
    </source>
</evidence>
<comment type="caution">
    <text evidence="14">The sequence shown here is derived from an EMBL/GenBank/DDBJ whole genome shotgun (WGS) entry which is preliminary data.</text>
</comment>
<name>A0A5B7EL86_PORTR</name>
<dbReference type="Proteomes" id="UP000324222">
    <property type="component" value="Unassembled WGS sequence"/>
</dbReference>
<keyword evidence="9" id="KW-0325">Glycoprotein</keyword>
<feature type="region of interest" description="Disordered" evidence="11">
    <location>
        <begin position="516"/>
        <end position="556"/>
    </location>
</feature>
<organism evidence="14 15">
    <name type="scientific">Portunus trituberculatus</name>
    <name type="common">Swimming crab</name>
    <name type="synonym">Neptunus trituberculatus</name>
    <dbReference type="NCBI Taxonomy" id="210409"/>
    <lineage>
        <taxon>Eukaryota</taxon>
        <taxon>Metazoa</taxon>
        <taxon>Ecdysozoa</taxon>
        <taxon>Arthropoda</taxon>
        <taxon>Crustacea</taxon>
        <taxon>Multicrustacea</taxon>
        <taxon>Malacostraca</taxon>
        <taxon>Eumalacostraca</taxon>
        <taxon>Eucarida</taxon>
        <taxon>Decapoda</taxon>
        <taxon>Pleocyemata</taxon>
        <taxon>Brachyura</taxon>
        <taxon>Eubrachyura</taxon>
        <taxon>Portunoidea</taxon>
        <taxon>Portunidae</taxon>
        <taxon>Portuninae</taxon>
        <taxon>Portunus</taxon>
    </lineage>
</organism>
<dbReference type="SUPFAM" id="SSF81321">
    <property type="entry name" value="Family A G protein-coupled receptor-like"/>
    <property type="match status" value="1"/>
</dbReference>
<keyword evidence="6" id="KW-0297">G-protein coupled receptor</keyword>
<dbReference type="Pfam" id="PF00001">
    <property type="entry name" value="7tm_1"/>
    <property type="match status" value="1"/>
</dbReference>
<dbReference type="InterPro" id="IPR017452">
    <property type="entry name" value="GPCR_Rhodpsn_7TM"/>
</dbReference>
<dbReference type="PANTHER" id="PTHR24246">
    <property type="entry name" value="OLFACTORY RECEPTOR AND ADENOSINE RECEPTOR"/>
    <property type="match status" value="1"/>
</dbReference>
<dbReference type="Gene3D" id="1.20.1070.10">
    <property type="entry name" value="Rhodopsin 7-helix transmembrane proteins"/>
    <property type="match status" value="1"/>
</dbReference>
<evidence type="ECO:0000256" key="10">
    <source>
        <dbReference type="ARBA" id="ARBA00023224"/>
    </source>
</evidence>
<feature type="compositionally biased region" description="Polar residues" evidence="11">
    <location>
        <begin position="413"/>
        <end position="437"/>
    </location>
</feature>
<comment type="similarity">
    <text evidence="2">Belongs to the G-protein coupled receptor 1 family.</text>
</comment>
<dbReference type="PRINTS" id="PR00237">
    <property type="entry name" value="GPCRRHODOPSN"/>
</dbReference>
<evidence type="ECO:0000259" key="13">
    <source>
        <dbReference type="PROSITE" id="PS50262"/>
    </source>
</evidence>
<keyword evidence="7 12" id="KW-0472">Membrane</keyword>
<dbReference type="EMBL" id="VSRR010003244">
    <property type="protein sequence ID" value="MPC35310.1"/>
    <property type="molecule type" value="Genomic_DNA"/>
</dbReference>
<evidence type="ECO:0000256" key="4">
    <source>
        <dbReference type="ARBA" id="ARBA00022692"/>
    </source>
</evidence>
<dbReference type="AlphaFoldDB" id="A0A5B7EL86"/>
<dbReference type="PANTHER" id="PTHR24246:SF27">
    <property type="entry name" value="ADENOSINE RECEPTOR, ISOFORM A"/>
    <property type="match status" value="1"/>
</dbReference>
<comment type="subcellular location">
    <subcellularLocation>
        <location evidence="1">Cell membrane</location>
        <topology evidence="1">Multi-pass membrane protein</topology>
    </subcellularLocation>
</comment>
<feature type="domain" description="G-protein coupled receptors family 1 profile" evidence="13">
    <location>
        <begin position="1"/>
        <end position="153"/>
    </location>
</feature>
<proteinExistence type="inferred from homology"/>
<dbReference type="PROSITE" id="PS50262">
    <property type="entry name" value="G_PROTEIN_RECEP_F1_2"/>
    <property type="match status" value="1"/>
</dbReference>
<feature type="region of interest" description="Disordered" evidence="11">
    <location>
        <begin position="61"/>
        <end position="90"/>
    </location>
</feature>
<sequence length="636" mass="69853">MPCYKNQPQDISPIAFYQLTTWSSHRLLPQLRQIAAQEPQGDTASVGTQGSQRQRSYIFRSQSRGQVSESSRYDSHRASTNTNLNQMAHPNRREVKAAKSLSIIVLFFMISWFPLYTINCVQAFCKHCTASSGVMFFTITLTHLNSAINPFLYAYHMHDFRAALKSFILHHILRRPLDPDLMINRSVASLHHHSTMHRINVNDACLTNVHTPRSHNSPVSGSPMDGIRSRSSTLGSFGPWDSYKALSTSVSFPSSPAFTTPSSVGAHTNDFLSHRPQVTTLISHGKSILTKDIHDTTDETSQALLPSSVALCVPTTHHSHRLNSHDTLQNNNLNNNLSQTDQQFSLTNSVTSLPPPQTEMDDTADVAVNDDHHRWSLGTDQYEESPARSESEATVQVGDALESKDINNIHNFSEPETMNSTVQPLSDSSLTGSVCTDTNKEQNSKQEGSSSCIAYSTTFPLAPTASIETLHDSPCNGISQPSQDCTEAVSVSDEALSQVACGRLSSQDVEITDASGINQSDAQTPTSLLSNGSACGPMHSSPEEGLSSPTSPVELGPESLIPQVTESEPSIFLRQLGKYLPKILQKKEGGQRPRFFRLQNWWSQDSRHKSYHGISMESRDSTLTRRACSVSGAIGT</sequence>
<evidence type="ECO:0000256" key="3">
    <source>
        <dbReference type="ARBA" id="ARBA00022475"/>
    </source>
</evidence>
<evidence type="ECO:0000256" key="11">
    <source>
        <dbReference type="SAM" id="MobiDB-lite"/>
    </source>
</evidence>
<feature type="compositionally biased region" description="Polar residues" evidence="11">
    <location>
        <begin position="516"/>
        <end position="533"/>
    </location>
</feature>
<dbReference type="GO" id="GO:0007189">
    <property type="term" value="P:adenylate cyclase-activating G protein-coupled receptor signaling pathway"/>
    <property type="evidence" value="ECO:0007669"/>
    <property type="project" value="TreeGrafter"/>
</dbReference>
<gene>
    <name evidence="14" type="primary">ADORA2A_1</name>
    <name evidence="14" type="ORF">E2C01_028732</name>
</gene>
<evidence type="ECO:0000313" key="14">
    <source>
        <dbReference type="EMBL" id="MPC35310.1"/>
    </source>
</evidence>
<keyword evidence="10" id="KW-0807">Transducer</keyword>
<evidence type="ECO:0000256" key="1">
    <source>
        <dbReference type="ARBA" id="ARBA00004651"/>
    </source>
</evidence>
<evidence type="ECO:0000256" key="5">
    <source>
        <dbReference type="ARBA" id="ARBA00022989"/>
    </source>
</evidence>
<dbReference type="GO" id="GO:0004930">
    <property type="term" value="F:G protein-coupled receptor activity"/>
    <property type="evidence" value="ECO:0007669"/>
    <property type="project" value="UniProtKB-KW"/>
</dbReference>
<protein>
    <submittedName>
        <fullName evidence="14">Adenosine receptor A2a</fullName>
    </submittedName>
</protein>